<dbReference type="InterPro" id="IPR005175">
    <property type="entry name" value="PPC_dom"/>
</dbReference>
<dbReference type="InterPro" id="IPR025707">
    <property type="entry name" value="DNA_bp_PD1"/>
</dbReference>
<dbReference type="PANTHER" id="PTHR34988:SF1">
    <property type="entry name" value="DNA-BINDING PROTEIN"/>
    <property type="match status" value="1"/>
</dbReference>
<dbReference type="Gene3D" id="3.30.1330.80">
    <property type="entry name" value="Hypothetical protein, similar to alpha- acetolactate decarboxylase, domain 2"/>
    <property type="match status" value="1"/>
</dbReference>
<keyword evidence="3" id="KW-1185">Reference proteome</keyword>
<name>A0A1M6HH87_9FIRM</name>
<proteinExistence type="predicted"/>
<dbReference type="SUPFAM" id="SSF117856">
    <property type="entry name" value="AF0104/ALDC/Ptd012-like"/>
    <property type="match status" value="1"/>
</dbReference>
<sequence>MIYKRFNNTLIIRAEKDEDIIEVLKEVIEKENISLGTVSGIGAVKQVELGLFNTLDKIYSKREFRGDFEIVSLCGNISTMEHKPYLHLHMAIADNKQYTFGGHMTKAVVSATAELTINIIDGKIDRYFDEEVGLNLMKFL</sequence>
<dbReference type="RefSeq" id="WP_073049458.1">
    <property type="nucleotide sequence ID" value="NZ_FQZL01000013.1"/>
</dbReference>
<dbReference type="STRING" id="1121476.SAMN02745751_02017"/>
<evidence type="ECO:0000259" key="1">
    <source>
        <dbReference type="PROSITE" id="PS51742"/>
    </source>
</evidence>
<organism evidence="2 3">
    <name type="scientific">Dethiosulfatibacter aminovorans DSM 17477</name>
    <dbReference type="NCBI Taxonomy" id="1121476"/>
    <lineage>
        <taxon>Bacteria</taxon>
        <taxon>Bacillati</taxon>
        <taxon>Bacillota</taxon>
        <taxon>Tissierellia</taxon>
        <taxon>Dethiosulfatibacter</taxon>
    </lineage>
</organism>
<reference evidence="2 3" key="1">
    <citation type="submission" date="2016-11" db="EMBL/GenBank/DDBJ databases">
        <authorList>
            <person name="Jaros S."/>
            <person name="Januszkiewicz K."/>
            <person name="Wedrychowicz H."/>
        </authorList>
    </citation>
    <scope>NUCLEOTIDE SEQUENCE [LARGE SCALE GENOMIC DNA]</scope>
    <source>
        <strain evidence="2 3">DSM 17477</strain>
    </source>
</reference>
<evidence type="ECO:0000313" key="2">
    <source>
        <dbReference type="EMBL" id="SHJ21542.1"/>
    </source>
</evidence>
<dbReference type="AlphaFoldDB" id="A0A1M6HH87"/>
<evidence type="ECO:0000313" key="3">
    <source>
        <dbReference type="Proteomes" id="UP000184052"/>
    </source>
</evidence>
<dbReference type="PROSITE" id="PS51742">
    <property type="entry name" value="PPC"/>
    <property type="match status" value="1"/>
</dbReference>
<dbReference type="Pfam" id="PF03479">
    <property type="entry name" value="PCC"/>
    <property type="match status" value="1"/>
</dbReference>
<protein>
    <recommendedName>
        <fullName evidence="1">PPC domain-containing protein</fullName>
    </recommendedName>
</protein>
<feature type="domain" description="PPC" evidence="1">
    <location>
        <begin position="4"/>
        <end position="140"/>
    </location>
</feature>
<dbReference type="Proteomes" id="UP000184052">
    <property type="component" value="Unassembled WGS sequence"/>
</dbReference>
<dbReference type="EMBL" id="FQZL01000013">
    <property type="protein sequence ID" value="SHJ21542.1"/>
    <property type="molecule type" value="Genomic_DNA"/>
</dbReference>
<dbReference type="OrthoDB" id="9791702at2"/>
<gene>
    <name evidence="2" type="ORF">SAMN02745751_02017</name>
</gene>
<accession>A0A1M6HH87</accession>
<dbReference type="CDD" id="cd11378">
    <property type="entry name" value="DUF296"/>
    <property type="match status" value="1"/>
</dbReference>
<dbReference type="PANTHER" id="PTHR34988">
    <property type="entry name" value="PROTEIN, PUTATIVE-RELATED"/>
    <property type="match status" value="1"/>
</dbReference>
<dbReference type="PIRSF" id="PIRSF016702">
    <property type="entry name" value="DNA_bp_PD1"/>
    <property type="match status" value="1"/>
</dbReference>